<feature type="compositionally biased region" description="Low complexity" evidence="1">
    <location>
        <begin position="116"/>
        <end position="141"/>
    </location>
</feature>
<dbReference type="AlphaFoldDB" id="A0A495JW09"/>
<evidence type="ECO:0000313" key="2">
    <source>
        <dbReference type="EMBL" id="RKR92768.1"/>
    </source>
</evidence>
<dbReference type="Proteomes" id="UP000277671">
    <property type="component" value="Unassembled WGS sequence"/>
</dbReference>
<feature type="region of interest" description="Disordered" evidence="1">
    <location>
        <begin position="109"/>
        <end position="158"/>
    </location>
</feature>
<gene>
    <name evidence="2" type="ORF">BDK92_7248</name>
</gene>
<reference evidence="2 3" key="1">
    <citation type="submission" date="2018-10" db="EMBL/GenBank/DDBJ databases">
        <title>Sequencing the genomes of 1000 actinobacteria strains.</title>
        <authorList>
            <person name="Klenk H.-P."/>
        </authorList>
    </citation>
    <scope>NUCLEOTIDE SEQUENCE [LARGE SCALE GENOMIC DNA]</scope>
    <source>
        <strain evidence="2 3">DSM 45175</strain>
    </source>
</reference>
<accession>A0A495JW09</accession>
<keyword evidence="3" id="KW-1185">Reference proteome</keyword>
<dbReference type="RefSeq" id="WP_121160716.1">
    <property type="nucleotide sequence ID" value="NZ_RBKT01000001.1"/>
</dbReference>
<protein>
    <recommendedName>
        <fullName evidence="4">Tail assembly chaperone</fullName>
    </recommendedName>
</protein>
<dbReference type="EMBL" id="RBKT01000001">
    <property type="protein sequence ID" value="RKR92768.1"/>
    <property type="molecule type" value="Genomic_DNA"/>
</dbReference>
<sequence>MSEQPYDDEDEVYDLDAAFQAVRKRPFKFRFGGVKWELPHFSEIDYRAAGLMDELSAITGADNVANVDLDILRKIFSYGFDPAQRARWDDQYQPSPAIGLLFEQWQQHSGEDLGESSGSTNSSGSTAEPLSQTSASSTTSGSKRRSTVARRNGTQRGS</sequence>
<dbReference type="OrthoDB" id="4227512at2"/>
<evidence type="ECO:0008006" key="4">
    <source>
        <dbReference type="Google" id="ProtNLM"/>
    </source>
</evidence>
<name>A0A495JW09_9ACTN</name>
<comment type="caution">
    <text evidence="2">The sequence shown here is derived from an EMBL/GenBank/DDBJ whole genome shotgun (WGS) entry which is preliminary data.</text>
</comment>
<evidence type="ECO:0000256" key="1">
    <source>
        <dbReference type="SAM" id="MobiDB-lite"/>
    </source>
</evidence>
<organism evidence="2 3">
    <name type="scientific">Micromonospora pisi</name>
    <dbReference type="NCBI Taxonomy" id="589240"/>
    <lineage>
        <taxon>Bacteria</taxon>
        <taxon>Bacillati</taxon>
        <taxon>Actinomycetota</taxon>
        <taxon>Actinomycetes</taxon>
        <taxon>Micromonosporales</taxon>
        <taxon>Micromonosporaceae</taxon>
        <taxon>Micromonospora</taxon>
    </lineage>
</organism>
<evidence type="ECO:0000313" key="3">
    <source>
        <dbReference type="Proteomes" id="UP000277671"/>
    </source>
</evidence>
<proteinExistence type="predicted"/>